<evidence type="ECO:0000256" key="11">
    <source>
        <dbReference type="ARBA" id="ARBA00033056"/>
    </source>
</evidence>
<evidence type="ECO:0000256" key="7">
    <source>
        <dbReference type="ARBA" id="ARBA00022842"/>
    </source>
</evidence>
<dbReference type="GO" id="GO:0006753">
    <property type="term" value="P:nucleoside phosphate metabolic process"/>
    <property type="evidence" value="ECO:0007669"/>
    <property type="project" value="TreeGrafter"/>
</dbReference>
<feature type="binding site" evidence="13">
    <location>
        <position position="260"/>
    </location>
    <ligand>
        <name>Mg(2+)</name>
        <dbReference type="ChEBI" id="CHEBI:18420"/>
        <label>1</label>
    </ligand>
</feature>
<dbReference type="OrthoDB" id="5292471at2"/>
<comment type="cofactor">
    <cofactor evidence="1 13">
        <name>Mg(2+)</name>
        <dbReference type="ChEBI" id="CHEBI:18420"/>
    </cofactor>
</comment>
<accession>A0A5C6SAX3</accession>
<dbReference type="Pfam" id="PF00293">
    <property type="entry name" value="NUDIX"/>
    <property type="match status" value="1"/>
</dbReference>
<dbReference type="EMBL" id="VOPL01000001">
    <property type="protein sequence ID" value="TXB70933.1"/>
    <property type="molecule type" value="Genomic_DNA"/>
</dbReference>
<dbReference type="InterPro" id="IPR004385">
    <property type="entry name" value="NDP_pyrophosphatase"/>
</dbReference>
<evidence type="ECO:0000256" key="13">
    <source>
        <dbReference type="PIRSR" id="PIRSR604385-2"/>
    </source>
</evidence>
<dbReference type="PROSITE" id="PS51462">
    <property type="entry name" value="NUDIX"/>
    <property type="match status" value="1"/>
</dbReference>
<dbReference type="EC" id="3.6.1.13" evidence="3"/>
<evidence type="ECO:0000256" key="12">
    <source>
        <dbReference type="ARBA" id="ARBA00049546"/>
    </source>
</evidence>
<name>A0A5C6SAX3_9RHOB</name>
<dbReference type="GO" id="GO:0047631">
    <property type="term" value="F:ADP-ribose diphosphatase activity"/>
    <property type="evidence" value="ECO:0007669"/>
    <property type="project" value="UniProtKB-EC"/>
</dbReference>
<sequence>MSESRMILAGPLATDELCDVLGVAGQTLALPGRVCGGAQAGIGGDWPRYETAAGEVPAIEVAPTAALMRYLDVMGLHPQHIAGREVWGFGGGGGDDWSTAAAPLMALVAKLILERGTEREAAQVRARLRRIAEVAAAGLRIRTEPEATELLPEPDSSRVEVRSRHERYGRYFSVEEVELRHRRHDGSWSERLAREVFISADAALLLPYDPVRDEVLLISQFRVGPFARGQAQCWMLEPIAGRIDVGETPADAARREAVEEAGLSVGRLYALPGHYPTPGANSEYFYPFVATVDLSDYRAGQGFGLDDEGEDITTHVLPRAALLRLAMSGQLQCGPLFAMALWLDRQADAIRAGTQPEAGTMLA</sequence>
<comment type="catalytic activity">
    <reaction evidence="12">
        <text>ADP-D-ribose + H2O = D-ribose 5-phosphate + AMP + 2 H(+)</text>
        <dbReference type="Rhea" id="RHEA:10412"/>
        <dbReference type="ChEBI" id="CHEBI:15377"/>
        <dbReference type="ChEBI" id="CHEBI:15378"/>
        <dbReference type="ChEBI" id="CHEBI:57967"/>
        <dbReference type="ChEBI" id="CHEBI:78346"/>
        <dbReference type="ChEBI" id="CHEBI:456215"/>
        <dbReference type="EC" id="3.6.1.13"/>
    </reaction>
</comment>
<evidence type="ECO:0000256" key="10">
    <source>
        <dbReference type="ARBA" id="ARBA00030308"/>
    </source>
</evidence>
<keyword evidence="7 13" id="KW-0460">Magnesium</keyword>
<dbReference type="InterPro" id="IPR015797">
    <property type="entry name" value="NUDIX_hydrolase-like_dom_sf"/>
</dbReference>
<feature type="binding site" evidence="13">
    <location>
        <position position="310"/>
    </location>
    <ligand>
        <name>Mg(2+)</name>
        <dbReference type="ChEBI" id="CHEBI:18420"/>
        <label>1</label>
    </ligand>
</feature>
<dbReference type="GO" id="GO:0019693">
    <property type="term" value="P:ribose phosphate metabolic process"/>
    <property type="evidence" value="ECO:0007669"/>
    <property type="project" value="TreeGrafter"/>
</dbReference>
<dbReference type="Proteomes" id="UP000321562">
    <property type="component" value="Unassembled WGS sequence"/>
</dbReference>
<dbReference type="GO" id="GO:0019144">
    <property type="term" value="F:ADP-sugar diphosphatase activity"/>
    <property type="evidence" value="ECO:0007669"/>
    <property type="project" value="TreeGrafter"/>
</dbReference>
<feature type="binding site" evidence="13">
    <location>
        <position position="240"/>
    </location>
    <ligand>
        <name>Mg(2+)</name>
        <dbReference type="ChEBI" id="CHEBI:18420"/>
        <label>1</label>
    </ligand>
</feature>
<evidence type="ECO:0000256" key="2">
    <source>
        <dbReference type="ARBA" id="ARBA00007482"/>
    </source>
</evidence>
<dbReference type="GO" id="GO:0005829">
    <property type="term" value="C:cytosol"/>
    <property type="evidence" value="ECO:0007669"/>
    <property type="project" value="TreeGrafter"/>
</dbReference>
<dbReference type="RefSeq" id="WP_147096416.1">
    <property type="nucleotide sequence ID" value="NZ_JBHUFH010000002.1"/>
</dbReference>
<gene>
    <name evidence="16" type="ORF">FQV27_03550</name>
</gene>
<feature type="binding site" evidence="13">
    <location>
        <position position="256"/>
    </location>
    <ligand>
        <name>Mg(2+)</name>
        <dbReference type="ChEBI" id="CHEBI:18420"/>
        <label>1</label>
    </ligand>
</feature>
<dbReference type="PANTHER" id="PTHR11839">
    <property type="entry name" value="UDP/ADP-SUGAR PYROPHOSPHATASE"/>
    <property type="match status" value="1"/>
</dbReference>
<feature type="short sequence motif" description="Nudix box" evidence="14">
    <location>
        <begin position="241"/>
        <end position="263"/>
    </location>
</feature>
<dbReference type="GO" id="GO:0046872">
    <property type="term" value="F:metal ion binding"/>
    <property type="evidence" value="ECO:0007669"/>
    <property type="project" value="UniProtKB-KW"/>
</dbReference>
<evidence type="ECO:0000256" key="8">
    <source>
        <dbReference type="ARBA" id="ARBA00025164"/>
    </source>
</evidence>
<dbReference type="AlphaFoldDB" id="A0A5C6SAX3"/>
<dbReference type="InterPro" id="IPR000086">
    <property type="entry name" value="NUDIX_hydrolase_dom"/>
</dbReference>
<dbReference type="PANTHER" id="PTHR11839:SF5">
    <property type="entry name" value="ADP-RIBOSE PYROPHOSPHATASE"/>
    <property type="match status" value="1"/>
</dbReference>
<keyword evidence="17" id="KW-1185">Reference proteome</keyword>
<evidence type="ECO:0000313" key="16">
    <source>
        <dbReference type="EMBL" id="TXB70933.1"/>
    </source>
</evidence>
<evidence type="ECO:0000259" key="15">
    <source>
        <dbReference type="PROSITE" id="PS51462"/>
    </source>
</evidence>
<comment type="caution">
    <text evidence="16">The sequence shown here is derived from an EMBL/GenBank/DDBJ whole genome shotgun (WGS) entry which is preliminary data.</text>
</comment>
<dbReference type="NCBIfam" id="TIGR00052">
    <property type="entry name" value="nudix-type nucleoside diphosphatase, YffH/AdpP family"/>
    <property type="match status" value="1"/>
</dbReference>
<evidence type="ECO:0000256" key="14">
    <source>
        <dbReference type="PIRSR" id="PIRSR604385-3"/>
    </source>
</evidence>
<reference evidence="16 17" key="1">
    <citation type="submission" date="2019-08" db="EMBL/GenBank/DDBJ databases">
        <authorList>
            <person name="Ye J."/>
        </authorList>
    </citation>
    <scope>NUCLEOTIDE SEQUENCE [LARGE SCALE GENOMIC DNA]</scope>
    <source>
        <strain evidence="16 17">TK008</strain>
    </source>
</reference>
<keyword evidence="5 13" id="KW-0479">Metal-binding</keyword>
<dbReference type="SUPFAM" id="SSF55811">
    <property type="entry name" value="Nudix"/>
    <property type="match status" value="1"/>
</dbReference>
<dbReference type="PROSITE" id="PS00893">
    <property type="entry name" value="NUDIX_BOX"/>
    <property type="match status" value="1"/>
</dbReference>
<evidence type="ECO:0000256" key="5">
    <source>
        <dbReference type="ARBA" id="ARBA00022723"/>
    </source>
</evidence>
<evidence type="ECO:0000256" key="4">
    <source>
        <dbReference type="ARBA" id="ARBA00013297"/>
    </source>
</evidence>
<evidence type="ECO:0000256" key="3">
    <source>
        <dbReference type="ARBA" id="ARBA00012453"/>
    </source>
</evidence>
<dbReference type="InterPro" id="IPR020084">
    <property type="entry name" value="NUDIX_hydrolase_CS"/>
</dbReference>
<comment type="similarity">
    <text evidence="2">Belongs to the Nudix hydrolase family. NudF subfamily.</text>
</comment>
<comment type="function">
    <text evidence="8">Acts on ADP-mannose and ADP-glucose as well as ADP-ribose. Prevents glycogen biosynthesis. The reaction catalyzed by this enzyme is a limiting step of the gluconeogenic process.</text>
</comment>
<protein>
    <recommendedName>
        <fullName evidence="4">ADP-ribose pyrophosphatase</fullName>
        <ecNumber evidence="3">3.6.1.13</ecNumber>
    </recommendedName>
    <alternativeName>
        <fullName evidence="9">ADP-ribose diphosphatase</fullName>
    </alternativeName>
    <alternativeName>
        <fullName evidence="11">ADP-ribose phosphohydrolase</fullName>
    </alternativeName>
    <alternativeName>
        <fullName evidence="10">Adenosine diphosphoribose pyrophosphatase</fullName>
    </alternativeName>
</protein>
<evidence type="ECO:0000256" key="6">
    <source>
        <dbReference type="ARBA" id="ARBA00022801"/>
    </source>
</evidence>
<evidence type="ECO:0000313" key="17">
    <source>
        <dbReference type="Proteomes" id="UP000321562"/>
    </source>
</evidence>
<evidence type="ECO:0000256" key="1">
    <source>
        <dbReference type="ARBA" id="ARBA00001946"/>
    </source>
</evidence>
<dbReference type="Gene3D" id="3.90.79.10">
    <property type="entry name" value="Nucleoside Triphosphate Pyrophosphohydrolase"/>
    <property type="match status" value="1"/>
</dbReference>
<organism evidence="16 17">
    <name type="scientific">Paracoccus aurantiacus</name>
    <dbReference type="NCBI Taxonomy" id="2599412"/>
    <lineage>
        <taxon>Bacteria</taxon>
        <taxon>Pseudomonadati</taxon>
        <taxon>Pseudomonadota</taxon>
        <taxon>Alphaproteobacteria</taxon>
        <taxon>Rhodobacterales</taxon>
        <taxon>Paracoccaceae</taxon>
        <taxon>Paracoccus</taxon>
    </lineage>
</organism>
<proteinExistence type="inferred from homology"/>
<evidence type="ECO:0000256" key="9">
    <source>
        <dbReference type="ARBA" id="ARBA00030162"/>
    </source>
</evidence>
<feature type="domain" description="Nudix hydrolase" evidence="15">
    <location>
        <begin position="198"/>
        <end position="339"/>
    </location>
</feature>
<dbReference type="CDD" id="cd24155">
    <property type="entry name" value="NUDIX_ADPRase"/>
    <property type="match status" value="1"/>
</dbReference>
<keyword evidence="6" id="KW-0378">Hydrolase</keyword>